<protein>
    <submittedName>
        <fullName evidence="1">Uncharacterized protein</fullName>
    </submittedName>
</protein>
<sequence length="477" mass="53247">MASAQSLCSCSQVKHHSPISIKCPLQKTVRIINKRSHLLRCQAGKLENFAEKREKRKLVILIAGGGIGGLVLALAAKHRGHEVKVFEKDLSSVRGEGRHRGPIQLFSSALSLLEDIDGNVAKQIMEAGRVIGNRTNGLADGLSGEWFIKFDLLTPAIKRGLPLTLGICRMALQDILVNAVGPNIVRNKSKVVDFMQDSSKVRVILENGAQYDGDILIGADGIWSQVRSKLFGWQEAKYSGFTCYSGLANYVPPYIDTIGYRVFLCLNQYFVASDVGNGKMQWYAFHGEPPASSDIYGADKKKRLLDLFGNWCKEVTTLISETQENMILQRDIYDRDMLNTWGLGRVILLGDAAHPMQPNLGQGGCMAIEDCYQLIVELDKVDGLDYGVAGSNEVVSALRRYEKKRIERVRIVHAASRIPSKMLVGYRPYIQLNFFPLSENLTKSTRIKNPLVHLVQAILHFTFPQFLDWMIEGHGLR</sequence>
<organism evidence="1 2">
    <name type="scientific">Bauhinia variegata</name>
    <name type="common">Purple orchid tree</name>
    <name type="synonym">Phanera variegata</name>
    <dbReference type="NCBI Taxonomy" id="167791"/>
    <lineage>
        <taxon>Eukaryota</taxon>
        <taxon>Viridiplantae</taxon>
        <taxon>Streptophyta</taxon>
        <taxon>Embryophyta</taxon>
        <taxon>Tracheophyta</taxon>
        <taxon>Spermatophyta</taxon>
        <taxon>Magnoliopsida</taxon>
        <taxon>eudicotyledons</taxon>
        <taxon>Gunneridae</taxon>
        <taxon>Pentapetalae</taxon>
        <taxon>rosids</taxon>
        <taxon>fabids</taxon>
        <taxon>Fabales</taxon>
        <taxon>Fabaceae</taxon>
        <taxon>Cercidoideae</taxon>
        <taxon>Cercideae</taxon>
        <taxon>Bauhiniinae</taxon>
        <taxon>Bauhinia</taxon>
    </lineage>
</organism>
<evidence type="ECO:0000313" key="2">
    <source>
        <dbReference type="Proteomes" id="UP000828941"/>
    </source>
</evidence>
<accession>A0ACB9MH23</accession>
<gene>
    <name evidence="1" type="ORF">L6164_022961</name>
</gene>
<dbReference type="EMBL" id="CM039434">
    <property type="protein sequence ID" value="KAI4323347.1"/>
    <property type="molecule type" value="Genomic_DNA"/>
</dbReference>
<reference evidence="1 2" key="1">
    <citation type="journal article" date="2022" name="DNA Res.">
        <title>Chromosomal-level genome assembly of the orchid tree Bauhinia variegata (Leguminosae; Cercidoideae) supports the allotetraploid origin hypothesis of Bauhinia.</title>
        <authorList>
            <person name="Zhong Y."/>
            <person name="Chen Y."/>
            <person name="Zheng D."/>
            <person name="Pang J."/>
            <person name="Liu Y."/>
            <person name="Luo S."/>
            <person name="Meng S."/>
            <person name="Qian L."/>
            <person name="Wei D."/>
            <person name="Dai S."/>
            <person name="Zhou R."/>
        </authorList>
    </citation>
    <scope>NUCLEOTIDE SEQUENCE [LARGE SCALE GENOMIC DNA]</scope>
    <source>
        <strain evidence="1">BV-YZ2020</strain>
    </source>
</reference>
<keyword evidence="2" id="KW-1185">Reference proteome</keyword>
<proteinExistence type="predicted"/>
<comment type="caution">
    <text evidence="1">The sequence shown here is derived from an EMBL/GenBank/DDBJ whole genome shotgun (WGS) entry which is preliminary data.</text>
</comment>
<evidence type="ECO:0000313" key="1">
    <source>
        <dbReference type="EMBL" id="KAI4323347.1"/>
    </source>
</evidence>
<name>A0ACB9MH23_BAUVA</name>
<dbReference type="Proteomes" id="UP000828941">
    <property type="component" value="Chromosome 9"/>
</dbReference>